<gene>
    <name evidence="6" type="ORF">OSTQU699_LOCUS4159</name>
</gene>
<dbReference type="PANTHER" id="PTHR11040">
    <property type="entry name" value="ZINC/IRON TRANSPORTER"/>
    <property type="match status" value="1"/>
</dbReference>
<evidence type="ECO:0008006" key="8">
    <source>
        <dbReference type="Google" id="ProtNLM"/>
    </source>
</evidence>
<accession>A0A8S1IUR6</accession>
<dbReference type="PANTHER" id="PTHR11040:SF205">
    <property type="entry name" value="ZINC TRANSPORTER ZUPT"/>
    <property type="match status" value="1"/>
</dbReference>
<dbReference type="NCBIfam" id="NF003243">
    <property type="entry name" value="PRK04201.1"/>
    <property type="match status" value="1"/>
</dbReference>
<evidence type="ECO:0000313" key="6">
    <source>
        <dbReference type="EMBL" id="CAD7698800.1"/>
    </source>
</evidence>
<evidence type="ECO:0000256" key="5">
    <source>
        <dbReference type="SAM" id="Phobius"/>
    </source>
</evidence>
<keyword evidence="2 5" id="KW-0812">Transmembrane</keyword>
<feature type="transmembrane region" description="Helical" evidence="5">
    <location>
        <begin position="12"/>
        <end position="33"/>
    </location>
</feature>
<comment type="caution">
    <text evidence="6">The sequence shown here is derived from an EMBL/GenBank/DDBJ whole genome shotgun (WGS) entry which is preliminary data.</text>
</comment>
<keyword evidence="3 5" id="KW-1133">Transmembrane helix</keyword>
<feature type="transmembrane region" description="Helical" evidence="5">
    <location>
        <begin position="82"/>
        <end position="100"/>
    </location>
</feature>
<feature type="transmembrane region" description="Helical" evidence="5">
    <location>
        <begin position="237"/>
        <end position="259"/>
    </location>
</feature>
<evidence type="ECO:0000256" key="4">
    <source>
        <dbReference type="ARBA" id="ARBA00023136"/>
    </source>
</evidence>
<name>A0A8S1IUR6_9CHLO</name>
<sequence>MGLQTDTDVAVAFALVVGAGLATTIGASFAFCAKLADSRFLACSLGVSAGVMLYVSFVEIFVTKSIDDFEAEVHDPNDLGKPARYATLCFFGGIVITGLLDKAVHTMVGTSLDKKTSTFPGDSAHQETMGRRPMMAKDLERGQESTSISDDETKGIGHLKKIAEIDERHAQLQKLGLLSGLAIALHNFPEGLATFVSALADKTSGAGIALAIAIHNIPEGIVVAVPVYYATKSRAKAFFWAFMSGVSEPIGGVLGWVVLSNMGSIIYAVMFGVVAGMMVYISFKDLIPTALRFDEGDKYVSKSIFAGMAIMAVSLLLFAIGDKEEVDPGAVNL</sequence>
<keyword evidence="7" id="KW-1185">Reference proteome</keyword>
<reference evidence="6" key="1">
    <citation type="submission" date="2020-12" db="EMBL/GenBank/DDBJ databases">
        <authorList>
            <person name="Iha C."/>
        </authorList>
    </citation>
    <scope>NUCLEOTIDE SEQUENCE</scope>
</reference>
<dbReference type="OrthoDB" id="262547at2759"/>
<evidence type="ECO:0000256" key="3">
    <source>
        <dbReference type="ARBA" id="ARBA00022989"/>
    </source>
</evidence>
<evidence type="ECO:0000256" key="1">
    <source>
        <dbReference type="ARBA" id="ARBA00004141"/>
    </source>
</evidence>
<keyword evidence="4 5" id="KW-0472">Membrane</keyword>
<dbReference type="Proteomes" id="UP000708148">
    <property type="component" value="Unassembled WGS sequence"/>
</dbReference>
<feature type="transmembrane region" description="Helical" evidence="5">
    <location>
        <begin position="40"/>
        <end position="62"/>
    </location>
</feature>
<dbReference type="GO" id="GO:0016020">
    <property type="term" value="C:membrane"/>
    <property type="evidence" value="ECO:0007669"/>
    <property type="project" value="UniProtKB-SubCell"/>
</dbReference>
<dbReference type="Pfam" id="PF02535">
    <property type="entry name" value="Zip"/>
    <property type="match status" value="1"/>
</dbReference>
<feature type="transmembrane region" description="Helical" evidence="5">
    <location>
        <begin position="304"/>
        <end position="321"/>
    </location>
</feature>
<proteinExistence type="predicted"/>
<organism evidence="6 7">
    <name type="scientific">Ostreobium quekettii</name>
    <dbReference type="NCBI Taxonomy" id="121088"/>
    <lineage>
        <taxon>Eukaryota</taxon>
        <taxon>Viridiplantae</taxon>
        <taxon>Chlorophyta</taxon>
        <taxon>core chlorophytes</taxon>
        <taxon>Ulvophyceae</taxon>
        <taxon>TCBD clade</taxon>
        <taxon>Bryopsidales</taxon>
        <taxon>Ostreobineae</taxon>
        <taxon>Ostreobiaceae</taxon>
        <taxon>Ostreobium</taxon>
    </lineage>
</organism>
<evidence type="ECO:0000313" key="7">
    <source>
        <dbReference type="Proteomes" id="UP000708148"/>
    </source>
</evidence>
<dbReference type="AlphaFoldDB" id="A0A8S1IUR6"/>
<dbReference type="GO" id="GO:0005385">
    <property type="term" value="F:zinc ion transmembrane transporter activity"/>
    <property type="evidence" value="ECO:0007669"/>
    <property type="project" value="TreeGrafter"/>
</dbReference>
<protein>
    <recommendedName>
        <fullName evidence="8">Zinc transporter ZupT</fullName>
    </recommendedName>
</protein>
<feature type="transmembrane region" description="Helical" evidence="5">
    <location>
        <begin position="206"/>
        <end position="230"/>
    </location>
</feature>
<feature type="transmembrane region" description="Helical" evidence="5">
    <location>
        <begin position="175"/>
        <end position="200"/>
    </location>
</feature>
<evidence type="ECO:0000256" key="2">
    <source>
        <dbReference type="ARBA" id="ARBA00022692"/>
    </source>
</evidence>
<feature type="transmembrane region" description="Helical" evidence="5">
    <location>
        <begin position="265"/>
        <end position="283"/>
    </location>
</feature>
<dbReference type="InterPro" id="IPR003689">
    <property type="entry name" value="ZIP"/>
</dbReference>
<dbReference type="EMBL" id="CAJHUC010000886">
    <property type="protein sequence ID" value="CAD7698800.1"/>
    <property type="molecule type" value="Genomic_DNA"/>
</dbReference>
<comment type="subcellular location">
    <subcellularLocation>
        <location evidence="1">Membrane</location>
        <topology evidence="1">Multi-pass membrane protein</topology>
    </subcellularLocation>
</comment>